<dbReference type="EMBL" id="JAATJH010000009">
    <property type="protein sequence ID" value="NJC28153.1"/>
    <property type="molecule type" value="Genomic_DNA"/>
</dbReference>
<dbReference type="RefSeq" id="WP_168039903.1">
    <property type="nucleotide sequence ID" value="NZ_JAATJH010000009.1"/>
</dbReference>
<sequence>MSTRIQALKDQLEKVYALMGVTGRRGQQRVVFGEGAFGELLQFIDMAPDDKLTDLIYRMSGDHPPLFIAAVFNILVWSAESGETVDVEEIAEWFYSDQAKKVEIALQVDIFPSNSMEESQRILTEIERKFPHLRQLCADLKAEVDHRLEEEESWAKYRRDTFEMPKEMTGSILNIIRDIKG</sequence>
<name>A0ABX0XH02_9BACT</name>
<evidence type="ECO:0000313" key="1">
    <source>
        <dbReference type="EMBL" id="NJC28153.1"/>
    </source>
</evidence>
<organism evidence="1 2">
    <name type="scientific">Neolewinella antarctica</name>
    <dbReference type="NCBI Taxonomy" id="442734"/>
    <lineage>
        <taxon>Bacteria</taxon>
        <taxon>Pseudomonadati</taxon>
        <taxon>Bacteroidota</taxon>
        <taxon>Saprospiria</taxon>
        <taxon>Saprospirales</taxon>
        <taxon>Lewinellaceae</taxon>
        <taxon>Neolewinella</taxon>
    </lineage>
</organism>
<keyword evidence="2" id="KW-1185">Reference proteome</keyword>
<protein>
    <submittedName>
        <fullName evidence="1">Uncharacterized protein</fullName>
    </submittedName>
</protein>
<comment type="caution">
    <text evidence="1">The sequence shown here is derived from an EMBL/GenBank/DDBJ whole genome shotgun (WGS) entry which is preliminary data.</text>
</comment>
<gene>
    <name evidence="1" type="ORF">GGR27_003674</name>
</gene>
<dbReference type="Proteomes" id="UP000770785">
    <property type="component" value="Unassembled WGS sequence"/>
</dbReference>
<evidence type="ECO:0000313" key="2">
    <source>
        <dbReference type="Proteomes" id="UP000770785"/>
    </source>
</evidence>
<reference evidence="1 2" key="1">
    <citation type="submission" date="2020-03" db="EMBL/GenBank/DDBJ databases">
        <title>Genomic Encyclopedia of Type Strains, Phase IV (KMG-IV): sequencing the most valuable type-strain genomes for metagenomic binning, comparative biology and taxonomic classification.</title>
        <authorList>
            <person name="Goeker M."/>
        </authorList>
    </citation>
    <scope>NUCLEOTIDE SEQUENCE [LARGE SCALE GENOMIC DNA]</scope>
    <source>
        <strain evidence="1 2">DSM 105096</strain>
    </source>
</reference>
<accession>A0ABX0XH02</accession>
<proteinExistence type="predicted"/>